<proteinExistence type="predicted"/>
<name>A0A645ES21_9ZZZZ</name>
<accession>A0A645ES21</accession>
<organism evidence="1">
    <name type="scientific">bioreactor metagenome</name>
    <dbReference type="NCBI Taxonomy" id="1076179"/>
    <lineage>
        <taxon>unclassified sequences</taxon>
        <taxon>metagenomes</taxon>
        <taxon>ecological metagenomes</taxon>
    </lineage>
</organism>
<dbReference type="AlphaFoldDB" id="A0A645ES21"/>
<comment type="caution">
    <text evidence="1">The sequence shown here is derived from an EMBL/GenBank/DDBJ whole genome shotgun (WGS) entry which is preliminary data.</text>
</comment>
<reference evidence="1" key="1">
    <citation type="submission" date="2019-08" db="EMBL/GenBank/DDBJ databases">
        <authorList>
            <person name="Kucharzyk K."/>
            <person name="Murdoch R.W."/>
            <person name="Higgins S."/>
            <person name="Loffler F."/>
        </authorList>
    </citation>
    <scope>NUCLEOTIDE SEQUENCE</scope>
</reference>
<evidence type="ECO:0000313" key="1">
    <source>
        <dbReference type="EMBL" id="MPN04200.1"/>
    </source>
</evidence>
<gene>
    <name evidence="1" type="ORF">SDC9_151436</name>
</gene>
<protein>
    <submittedName>
        <fullName evidence="1">Uncharacterized protein</fullName>
    </submittedName>
</protein>
<dbReference type="EMBL" id="VSSQ01050132">
    <property type="protein sequence ID" value="MPN04200.1"/>
    <property type="molecule type" value="Genomic_DNA"/>
</dbReference>
<sequence length="104" mass="10902">MLAAARGENTGRFAGQRAVLPRGDGAIPEVLHRGRHVAEANRAAQGKCGAFLQIGKLDVGRAGVRDRRLCRLAYRRDAGNGAQTSLHARNGLDAVGNAFGQGAN</sequence>